<evidence type="ECO:0000313" key="1">
    <source>
        <dbReference type="EnsemblMetazoa" id="Aqu2.1.01341_001"/>
    </source>
</evidence>
<dbReference type="EnsemblMetazoa" id="Aqu2.1.01341_001">
    <property type="protein sequence ID" value="Aqu2.1.01341_001"/>
    <property type="gene ID" value="Aqu2.1.01341"/>
</dbReference>
<reference evidence="1" key="1">
    <citation type="submission" date="2017-05" db="UniProtKB">
        <authorList>
            <consortium name="EnsemblMetazoa"/>
        </authorList>
    </citation>
    <scope>IDENTIFICATION</scope>
</reference>
<dbReference type="STRING" id="400682.A0A1X7SGX3"/>
<dbReference type="PANTHER" id="PTHR46791:SF5">
    <property type="entry name" value="CLR5 DOMAIN-CONTAINING PROTEIN-RELATED"/>
    <property type="match status" value="1"/>
</dbReference>
<dbReference type="OrthoDB" id="2686689at2759"/>
<name>A0A1X7SGX3_AMPQE</name>
<dbReference type="PANTHER" id="PTHR46791">
    <property type="entry name" value="EXPRESSED PROTEIN"/>
    <property type="match status" value="1"/>
</dbReference>
<proteinExistence type="predicted"/>
<protein>
    <submittedName>
        <fullName evidence="1">Uncharacterized protein</fullName>
    </submittedName>
</protein>
<dbReference type="InParanoid" id="A0A1X7SGX3"/>
<organism evidence="1">
    <name type="scientific">Amphimedon queenslandica</name>
    <name type="common">Sponge</name>
    <dbReference type="NCBI Taxonomy" id="400682"/>
    <lineage>
        <taxon>Eukaryota</taxon>
        <taxon>Metazoa</taxon>
        <taxon>Porifera</taxon>
        <taxon>Demospongiae</taxon>
        <taxon>Heteroscleromorpha</taxon>
        <taxon>Haplosclerida</taxon>
        <taxon>Niphatidae</taxon>
        <taxon>Amphimedon</taxon>
    </lineage>
</organism>
<accession>A0A1X7SGX3</accession>
<sequence>MAGLQWPHCLDWCKRHIAVIEASMSEYPLSPDSWESLRIRLEVVYRELACLDLLGDFDDNESQALQLIGEALALLESRMNCRHGTQELSLYNAPVLYDGTIGRPRYDLGYDIHREQLEFLLSKKFSVTAVAALLNVSVRTVRRRMEDNGLYVRSLYSTLSNDELDSVVISIQSRFGLCGNRQMMGHLFALGITVQQERVRESQRRVDPGGCAMRRMVAINRRKYRVNGPLALWHIDGNHKLVR</sequence>
<dbReference type="AlphaFoldDB" id="A0A1X7SGX3"/>